<dbReference type="Gene3D" id="3.40.50.720">
    <property type="entry name" value="NAD(P)-binding Rossmann-like Domain"/>
    <property type="match status" value="1"/>
</dbReference>
<accession>A0A1L9NDA8</accession>
<dbReference type="Proteomes" id="UP000184304">
    <property type="component" value="Unassembled WGS sequence"/>
</dbReference>
<dbReference type="AlphaFoldDB" id="A0A1L9NDA8"/>
<evidence type="ECO:0000313" key="1">
    <source>
        <dbReference type="EMBL" id="OJI87263.1"/>
    </source>
</evidence>
<reference evidence="2" key="1">
    <citation type="journal article" date="2017" name="Genome Biol.">
        <title>Comparative genomics reveals high biological diversity and specific adaptations in the industrially and medically important fungal genus Aspergillus.</title>
        <authorList>
            <person name="de Vries R.P."/>
            <person name="Riley R."/>
            <person name="Wiebenga A."/>
            <person name="Aguilar-Osorio G."/>
            <person name="Amillis S."/>
            <person name="Uchima C.A."/>
            <person name="Anderluh G."/>
            <person name="Asadollahi M."/>
            <person name="Askin M."/>
            <person name="Barry K."/>
            <person name="Battaglia E."/>
            <person name="Bayram O."/>
            <person name="Benocci T."/>
            <person name="Braus-Stromeyer S.A."/>
            <person name="Caldana C."/>
            <person name="Canovas D."/>
            <person name="Cerqueira G.C."/>
            <person name="Chen F."/>
            <person name="Chen W."/>
            <person name="Choi C."/>
            <person name="Clum A."/>
            <person name="Dos Santos R.A."/>
            <person name="Damasio A.R."/>
            <person name="Diallinas G."/>
            <person name="Emri T."/>
            <person name="Fekete E."/>
            <person name="Flipphi M."/>
            <person name="Freyberg S."/>
            <person name="Gallo A."/>
            <person name="Gournas C."/>
            <person name="Habgood R."/>
            <person name="Hainaut M."/>
            <person name="Harispe M.L."/>
            <person name="Henrissat B."/>
            <person name="Hilden K.S."/>
            <person name="Hope R."/>
            <person name="Hossain A."/>
            <person name="Karabika E."/>
            <person name="Karaffa L."/>
            <person name="Karanyi Z."/>
            <person name="Krasevec N."/>
            <person name="Kuo A."/>
            <person name="Kusch H."/>
            <person name="LaButti K."/>
            <person name="Lagendijk E.L."/>
            <person name="Lapidus A."/>
            <person name="Levasseur A."/>
            <person name="Lindquist E."/>
            <person name="Lipzen A."/>
            <person name="Logrieco A.F."/>
            <person name="MacCabe A."/>
            <person name="Maekelae M.R."/>
            <person name="Malavazi I."/>
            <person name="Melin P."/>
            <person name="Meyer V."/>
            <person name="Mielnichuk N."/>
            <person name="Miskei M."/>
            <person name="Molnar A.P."/>
            <person name="Mule G."/>
            <person name="Ngan C.Y."/>
            <person name="Orejas M."/>
            <person name="Orosz E."/>
            <person name="Ouedraogo J.P."/>
            <person name="Overkamp K.M."/>
            <person name="Park H.-S."/>
            <person name="Perrone G."/>
            <person name="Piumi F."/>
            <person name="Punt P.J."/>
            <person name="Ram A.F."/>
            <person name="Ramon A."/>
            <person name="Rauscher S."/>
            <person name="Record E."/>
            <person name="Riano-Pachon D.M."/>
            <person name="Robert V."/>
            <person name="Roehrig J."/>
            <person name="Ruller R."/>
            <person name="Salamov A."/>
            <person name="Salih N.S."/>
            <person name="Samson R.A."/>
            <person name="Sandor E."/>
            <person name="Sanguinetti M."/>
            <person name="Schuetze T."/>
            <person name="Sepcic K."/>
            <person name="Shelest E."/>
            <person name="Sherlock G."/>
            <person name="Sophianopoulou V."/>
            <person name="Squina F.M."/>
            <person name="Sun H."/>
            <person name="Susca A."/>
            <person name="Todd R.B."/>
            <person name="Tsang A."/>
            <person name="Unkles S.E."/>
            <person name="van de Wiele N."/>
            <person name="van Rossen-Uffink D."/>
            <person name="Oliveira J.V."/>
            <person name="Vesth T.C."/>
            <person name="Visser J."/>
            <person name="Yu J.-H."/>
            <person name="Zhou M."/>
            <person name="Andersen M.R."/>
            <person name="Archer D.B."/>
            <person name="Baker S.E."/>
            <person name="Benoit I."/>
            <person name="Brakhage A.A."/>
            <person name="Braus G.H."/>
            <person name="Fischer R."/>
            <person name="Frisvad J.C."/>
            <person name="Goldman G.H."/>
            <person name="Houbraken J."/>
            <person name="Oakley B."/>
            <person name="Pocsi I."/>
            <person name="Scazzocchio C."/>
            <person name="Seiboth B."/>
            <person name="vanKuyk P.A."/>
            <person name="Wortman J."/>
            <person name="Dyer P.S."/>
            <person name="Grigoriev I.V."/>
        </authorList>
    </citation>
    <scope>NUCLEOTIDE SEQUENCE [LARGE SCALE GENOMIC DNA]</scope>
    <source>
        <strain evidence="2">CBS 134.48</strain>
    </source>
</reference>
<sequence>MPMTAVGIGRRLPNGVSDPAPAQLWLLLREDRSGVSNAIPANIGLHEAILRHMPLDHWLTGTQAKIDTATEGNYYAVNHFLNVSARYRRGLGLRAISFVLDAIFEVGYLHERSKIGEPLFRQGIRPVPENEGLHYELRPLLQPR</sequence>
<dbReference type="STRING" id="767770.A0A1L9NDA8"/>
<dbReference type="EMBL" id="KV878187">
    <property type="protein sequence ID" value="OJI87263.1"/>
    <property type="molecule type" value="Genomic_DNA"/>
</dbReference>
<keyword evidence="2" id="KW-1185">Reference proteome</keyword>
<gene>
    <name evidence="1" type="ORF">ASPTUDRAFT_199694</name>
</gene>
<protein>
    <submittedName>
        <fullName evidence="1">Uncharacterized protein</fullName>
    </submittedName>
</protein>
<evidence type="ECO:0000313" key="2">
    <source>
        <dbReference type="Proteomes" id="UP000184304"/>
    </source>
</evidence>
<name>A0A1L9NDA8_ASPTC</name>
<organism evidence="1 2">
    <name type="scientific">Aspergillus tubingensis (strain CBS 134.48)</name>
    <dbReference type="NCBI Taxonomy" id="767770"/>
    <lineage>
        <taxon>Eukaryota</taxon>
        <taxon>Fungi</taxon>
        <taxon>Dikarya</taxon>
        <taxon>Ascomycota</taxon>
        <taxon>Pezizomycotina</taxon>
        <taxon>Eurotiomycetes</taxon>
        <taxon>Eurotiomycetidae</taxon>
        <taxon>Eurotiales</taxon>
        <taxon>Aspergillaceae</taxon>
        <taxon>Aspergillus</taxon>
        <taxon>Aspergillus subgen. Circumdati</taxon>
    </lineage>
</organism>
<dbReference type="VEuPathDB" id="FungiDB:ASPTUDRAFT_199694"/>
<proteinExistence type="predicted"/>